<gene>
    <name evidence="2" type="ORF">UFOVP1_20</name>
</gene>
<dbReference type="Pfam" id="PF11753">
    <property type="entry name" value="DUF3310"/>
    <property type="match status" value="1"/>
</dbReference>
<proteinExistence type="predicted"/>
<feature type="region of interest" description="Disordered" evidence="1">
    <location>
        <begin position="1"/>
        <end position="32"/>
    </location>
</feature>
<sequence>MLSPEELATMVSRDEVKQVSPEPVPPPIPSSIDHPAHYQSDIKCECGRPLECIDVVRTKNFCIGNAIKYIWRHEDKGGVADLRKAIWYLNAEIERLS</sequence>
<reference evidence="2" key="1">
    <citation type="submission" date="2020-04" db="EMBL/GenBank/DDBJ databases">
        <authorList>
            <person name="Chiriac C."/>
            <person name="Salcher M."/>
            <person name="Ghai R."/>
            <person name="Kavagutti S V."/>
        </authorList>
    </citation>
    <scope>NUCLEOTIDE SEQUENCE</scope>
</reference>
<organism evidence="2">
    <name type="scientific">uncultured Caudovirales phage</name>
    <dbReference type="NCBI Taxonomy" id="2100421"/>
    <lineage>
        <taxon>Viruses</taxon>
        <taxon>Duplodnaviria</taxon>
        <taxon>Heunggongvirae</taxon>
        <taxon>Uroviricota</taxon>
        <taxon>Caudoviricetes</taxon>
        <taxon>Peduoviridae</taxon>
        <taxon>Maltschvirus</taxon>
        <taxon>Maltschvirus maltsch</taxon>
    </lineage>
</organism>
<accession>A0A6J5KHC6</accession>
<protein>
    <submittedName>
        <fullName evidence="2">SaV-like</fullName>
    </submittedName>
</protein>
<dbReference type="InterPro" id="IPR021739">
    <property type="entry name" value="SaV-like"/>
</dbReference>
<evidence type="ECO:0000256" key="1">
    <source>
        <dbReference type="SAM" id="MobiDB-lite"/>
    </source>
</evidence>
<evidence type="ECO:0000313" key="2">
    <source>
        <dbReference type="EMBL" id="CAB4120891.1"/>
    </source>
</evidence>
<dbReference type="EMBL" id="LR796139">
    <property type="protein sequence ID" value="CAB4120891.1"/>
    <property type="molecule type" value="Genomic_DNA"/>
</dbReference>
<name>A0A6J5KHC6_9CAUD</name>